<dbReference type="Proteomes" id="UP001232725">
    <property type="component" value="Unassembled WGS sequence"/>
</dbReference>
<keyword evidence="1" id="KW-0812">Transmembrane</keyword>
<dbReference type="InterPro" id="IPR011701">
    <property type="entry name" value="MFS"/>
</dbReference>
<dbReference type="CDD" id="cd17339">
    <property type="entry name" value="MFS_NIMT_CynX_like"/>
    <property type="match status" value="1"/>
</dbReference>
<gene>
    <name evidence="2" type="ORF">Q9R02_13835</name>
</gene>
<dbReference type="PANTHER" id="PTHR23523:SF2">
    <property type="entry name" value="2-NITROIMIDAZOLE TRANSPORTER"/>
    <property type="match status" value="1"/>
</dbReference>
<keyword evidence="3" id="KW-1185">Reference proteome</keyword>
<feature type="transmembrane region" description="Helical" evidence="1">
    <location>
        <begin position="226"/>
        <end position="252"/>
    </location>
</feature>
<dbReference type="EMBL" id="JAVALS010000012">
    <property type="protein sequence ID" value="MDP5228242.1"/>
    <property type="molecule type" value="Genomic_DNA"/>
</dbReference>
<evidence type="ECO:0000313" key="3">
    <source>
        <dbReference type="Proteomes" id="UP001232725"/>
    </source>
</evidence>
<dbReference type="SUPFAM" id="SSF103473">
    <property type="entry name" value="MFS general substrate transporter"/>
    <property type="match status" value="1"/>
</dbReference>
<feature type="transmembrane region" description="Helical" evidence="1">
    <location>
        <begin position="264"/>
        <end position="285"/>
    </location>
</feature>
<keyword evidence="1" id="KW-0472">Membrane</keyword>
<dbReference type="PANTHER" id="PTHR23523">
    <property type="match status" value="1"/>
</dbReference>
<dbReference type="Gene3D" id="1.20.1250.20">
    <property type="entry name" value="MFS general substrate transporter like domains"/>
    <property type="match status" value="2"/>
</dbReference>
<name>A0ABT9IRN2_9MICC</name>
<accession>A0ABT9IRN2</accession>
<dbReference type="InterPro" id="IPR036259">
    <property type="entry name" value="MFS_trans_sf"/>
</dbReference>
<keyword evidence="1" id="KW-1133">Transmembrane helix</keyword>
<feature type="transmembrane region" description="Helical" evidence="1">
    <location>
        <begin position="146"/>
        <end position="168"/>
    </location>
</feature>
<feature type="transmembrane region" description="Helical" evidence="1">
    <location>
        <begin position="292"/>
        <end position="311"/>
    </location>
</feature>
<dbReference type="RefSeq" id="WP_305997290.1">
    <property type="nucleotide sequence ID" value="NZ_JAVALS010000012.1"/>
</dbReference>
<dbReference type="InterPro" id="IPR052524">
    <property type="entry name" value="MFS_Cyanate_Porter"/>
</dbReference>
<reference evidence="2 3" key="1">
    <citation type="submission" date="2023-08" db="EMBL/GenBank/DDBJ databases">
        <title>Arthrobacter horti sp. nov., isolated from forest soil.</title>
        <authorList>
            <person name="Park M."/>
        </authorList>
    </citation>
    <scope>NUCLEOTIDE SEQUENCE [LARGE SCALE GENOMIC DNA]</scope>
    <source>
        <strain evidence="2 3">YJM1</strain>
    </source>
</reference>
<feature type="transmembrane region" description="Helical" evidence="1">
    <location>
        <begin position="317"/>
        <end position="339"/>
    </location>
</feature>
<feature type="transmembrane region" description="Helical" evidence="1">
    <location>
        <begin position="113"/>
        <end position="134"/>
    </location>
</feature>
<feature type="transmembrane region" description="Helical" evidence="1">
    <location>
        <begin position="89"/>
        <end position="107"/>
    </location>
</feature>
<evidence type="ECO:0000313" key="2">
    <source>
        <dbReference type="EMBL" id="MDP5228242.1"/>
    </source>
</evidence>
<feature type="transmembrane region" description="Helical" evidence="1">
    <location>
        <begin position="351"/>
        <end position="373"/>
    </location>
</feature>
<feature type="transmembrane region" description="Helical" evidence="1">
    <location>
        <begin position="180"/>
        <end position="197"/>
    </location>
</feature>
<sequence>MSNSVERAESVERGGSGQTAAALLLTGVLLLAANLRPSIAVIGPLMSQIRTDLGLTGTETSLLASMPVLIFGVCAPMAPMLIRRLGTRLTTTAALGVVALGAMFRLAPGWPALLAGTCILSIGIAVGNVLLPVLTKSHFVSRVGSVTGLSTMTLNVAAAAAAATIVPLTVMSGGNWHQGLMVWALPAVIGVICWAFLTASHRATGLGQAADPPATGSSGIRWTGGAAVHIVIFTAAQSVVYYCMLAWLPSIFQSHGQPTTTSGILLSIMTVVGAPIALLMPVAAARMRDQRPLVAFAVSCAAAGLVGLLLFPGIVPVLWAVLLGIGQGASFSLALAFFSLKTKNSGQTAKLSMAAQSVAYVIAALGPFVLSLLHDRTGSWSPGVLLLLACLGVQTFSGLKAARAASI</sequence>
<feature type="transmembrane region" description="Helical" evidence="1">
    <location>
        <begin position="21"/>
        <end position="42"/>
    </location>
</feature>
<protein>
    <submittedName>
        <fullName evidence="2">MFS transporter</fullName>
    </submittedName>
</protein>
<dbReference type="Pfam" id="PF07690">
    <property type="entry name" value="MFS_1"/>
    <property type="match status" value="1"/>
</dbReference>
<proteinExistence type="predicted"/>
<feature type="transmembrane region" description="Helical" evidence="1">
    <location>
        <begin position="379"/>
        <end position="399"/>
    </location>
</feature>
<evidence type="ECO:0000256" key="1">
    <source>
        <dbReference type="SAM" id="Phobius"/>
    </source>
</evidence>
<feature type="transmembrane region" description="Helical" evidence="1">
    <location>
        <begin position="62"/>
        <end position="82"/>
    </location>
</feature>
<organism evidence="2 3">
    <name type="scientific">Arthrobacter horti</name>
    <dbReference type="NCBI Taxonomy" id="3068273"/>
    <lineage>
        <taxon>Bacteria</taxon>
        <taxon>Bacillati</taxon>
        <taxon>Actinomycetota</taxon>
        <taxon>Actinomycetes</taxon>
        <taxon>Micrococcales</taxon>
        <taxon>Micrococcaceae</taxon>
        <taxon>Arthrobacter</taxon>
    </lineage>
</organism>
<comment type="caution">
    <text evidence="2">The sequence shown here is derived from an EMBL/GenBank/DDBJ whole genome shotgun (WGS) entry which is preliminary data.</text>
</comment>